<evidence type="ECO:0000256" key="1">
    <source>
        <dbReference type="ARBA" id="ARBA00022490"/>
    </source>
</evidence>
<dbReference type="InterPro" id="IPR002877">
    <property type="entry name" value="RNA_MeTrfase_FtsJ_dom"/>
</dbReference>
<evidence type="ECO:0000259" key="7">
    <source>
        <dbReference type="Pfam" id="PF18125"/>
    </source>
</evidence>
<dbReference type="PIRSF" id="PIRSF028774">
    <property type="entry name" value="UCP028774"/>
    <property type="match status" value="1"/>
</dbReference>
<accession>A0ABV7FKZ3</accession>
<dbReference type="GO" id="GO:0032259">
    <property type="term" value="P:methylation"/>
    <property type="evidence" value="ECO:0007669"/>
    <property type="project" value="UniProtKB-KW"/>
</dbReference>
<dbReference type="PANTHER" id="PTHR37524:SF2">
    <property type="entry name" value="RIBOSOMAL RNA METHYLTRANSFERASE FTSJ DOMAIN-CONTAINING PROTEIN"/>
    <property type="match status" value="1"/>
</dbReference>
<evidence type="ECO:0000256" key="2">
    <source>
        <dbReference type="ARBA" id="ARBA00022552"/>
    </source>
</evidence>
<evidence type="ECO:0000256" key="3">
    <source>
        <dbReference type="ARBA" id="ARBA00022603"/>
    </source>
</evidence>
<dbReference type="EMBL" id="JBHRSW010000005">
    <property type="protein sequence ID" value="MFC3120433.1"/>
    <property type="molecule type" value="Genomic_DNA"/>
</dbReference>
<keyword evidence="5" id="KW-0949">S-adenosyl-L-methionine</keyword>
<dbReference type="RefSeq" id="WP_376918578.1">
    <property type="nucleotide sequence ID" value="NZ_JBHRSW010000005.1"/>
</dbReference>
<keyword evidence="4 9" id="KW-0808">Transferase</keyword>
<dbReference type="Gene3D" id="3.40.50.150">
    <property type="entry name" value="Vaccinia Virus protein VP39"/>
    <property type="match status" value="1"/>
</dbReference>
<feature type="domain" description="Ribosomal RNA large subunit methyltransferase M THUMP-like" evidence="8">
    <location>
        <begin position="78"/>
        <end position="158"/>
    </location>
</feature>
<feature type="domain" description="RlmM ferredoxin-like" evidence="7">
    <location>
        <begin position="1"/>
        <end position="65"/>
    </location>
</feature>
<name>A0ABV7FKZ3_9ALTE</name>
<dbReference type="Pfam" id="PF21239">
    <property type="entry name" value="RLMM_N"/>
    <property type="match status" value="1"/>
</dbReference>
<evidence type="ECO:0000313" key="10">
    <source>
        <dbReference type="Proteomes" id="UP001595478"/>
    </source>
</evidence>
<evidence type="ECO:0000313" key="9">
    <source>
        <dbReference type="EMBL" id="MFC3120433.1"/>
    </source>
</evidence>
<dbReference type="Pfam" id="PF18125">
    <property type="entry name" value="RlmM_FDX"/>
    <property type="match status" value="1"/>
</dbReference>
<keyword evidence="3 9" id="KW-0489">Methyltransferase</keyword>
<feature type="domain" description="Ribosomal RNA methyltransferase FtsJ" evidence="6">
    <location>
        <begin position="181"/>
        <end position="275"/>
    </location>
</feature>
<dbReference type="NCBIfam" id="NF008734">
    <property type="entry name" value="PRK11760.1"/>
    <property type="match status" value="1"/>
</dbReference>
<dbReference type="Proteomes" id="UP001595478">
    <property type="component" value="Unassembled WGS sequence"/>
</dbReference>
<dbReference type="Gene3D" id="3.30.2300.20">
    <property type="match status" value="1"/>
</dbReference>
<dbReference type="InterPro" id="IPR040739">
    <property type="entry name" value="RlmM_FDX"/>
</dbReference>
<evidence type="ECO:0000259" key="8">
    <source>
        <dbReference type="Pfam" id="PF21239"/>
    </source>
</evidence>
<organism evidence="9 10">
    <name type="scientific">Agaribacter flavus</name>
    <dbReference type="NCBI Taxonomy" id="1902781"/>
    <lineage>
        <taxon>Bacteria</taxon>
        <taxon>Pseudomonadati</taxon>
        <taxon>Pseudomonadota</taxon>
        <taxon>Gammaproteobacteria</taxon>
        <taxon>Alteromonadales</taxon>
        <taxon>Alteromonadaceae</taxon>
        <taxon>Agaribacter</taxon>
    </lineage>
</organism>
<dbReference type="PANTHER" id="PTHR37524">
    <property type="entry name" value="RIBOSOMAL RNA LARGE SUBUNIT METHYLTRANSFERASE M"/>
    <property type="match status" value="1"/>
</dbReference>
<sequence>MSKYLLYCRAGYESDLASEIDSKLALLHGYGYAKLVKNSGYLHYTVQSDSGFPRLSDLIFARQKLEIVANVAFDDTLDRITKLIDVLGNQNSMLFGDVMLEYADTESGRTIAKFCKKFTVPLRAALRKNVFLTAKQNNNKPRLHLFFESSDACIVAVSKANDRSDEYLGIRRLKFPQDAPSRSTLKLEEAITFFYTPAQQSLLFKKGMTAVDLGACPGGWTYQLVKRGVKVEAIDNGAIADSLMKTGMVKHFAVDGFVYQPLDGHVDWLVCDMIEKPDKVASLMVNWLKNNWASAAIFNLKLPMKKRFQTVDVLLKQIAEELGGLSAMQIQAKHLYHNRDEVTVSVIKNSSLFDV</sequence>
<protein>
    <submittedName>
        <fullName evidence="9">23S rRNA (Cytidine(2498)-2'-O)-methyltransferase RlmM</fullName>
        <ecNumber evidence="9">2.1.1.186</ecNumber>
    </submittedName>
</protein>
<evidence type="ECO:0000256" key="5">
    <source>
        <dbReference type="ARBA" id="ARBA00022691"/>
    </source>
</evidence>
<reference evidence="10" key="1">
    <citation type="journal article" date="2019" name="Int. J. Syst. Evol. Microbiol.">
        <title>The Global Catalogue of Microorganisms (GCM) 10K type strain sequencing project: providing services to taxonomists for standard genome sequencing and annotation.</title>
        <authorList>
            <consortium name="The Broad Institute Genomics Platform"/>
            <consortium name="The Broad Institute Genome Sequencing Center for Infectious Disease"/>
            <person name="Wu L."/>
            <person name="Ma J."/>
        </authorList>
    </citation>
    <scope>NUCLEOTIDE SEQUENCE [LARGE SCALE GENOMIC DNA]</scope>
    <source>
        <strain evidence="10">KCTC 52473</strain>
    </source>
</reference>
<dbReference type="InterPro" id="IPR011224">
    <property type="entry name" value="rRNA_MeTrfase_M"/>
</dbReference>
<gene>
    <name evidence="9" type="primary">rlmM</name>
    <name evidence="9" type="ORF">ACFOHL_02255</name>
</gene>
<keyword evidence="2" id="KW-0698">rRNA processing</keyword>
<keyword evidence="10" id="KW-1185">Reference proteome</keyword>
<evidence type="ECO:0000256" key="4">
    <source>
        <dbReference type="ARBA" id="ARBA00022679"/>
    </source>
</evidence>
<keyword evidence="1" id="KW-0963">Cytoplasm</keyword>
<evidence type="ECO:0000259" key="6">
    <source>
        <dbReference type="Pfam" id="PF01728"/>
    </source>
</evidence>
<proteinExistence type="predicted"/>
<dbReference type="InterPro" id="IPR048646">
    <property type="entry name" value="RlmM_THUMP-like"/>
</dbReference>
<dbReference type="Gene3D" id="3.30.70.2810">
    <property type="match status" value="1"/>
</dbReference>
<dbReference type="InterPro" id="IPR029063">
    <property type="entry name" value="SAM-dependent_MTases_sf"/>
</dbReference>
<dbReference type="GO" id="GO:0008168">
    <property type="term" value="F:methyltransferase activity"/>
    <property type="evidence" value="ECO:0007669"/>
    <property type="project" value="UniProtKB-KW"/>
</dbReference>
<dbReference type="Pfam" id="PF01728">
    <property type="entry name" value="FtsJ"/>
    <property type="match status" value="1"/>
</dbReference>
<comment type="caution">
    <text evidence="9">The sequence shown here is derived from an EMBL/GenBank/DDBJ whole genome shotgun (WGS) entry which is preliminary data.</text>
</comment>
<dbReference type="EC" id="2.1.1.186" evidence="9"/>
<dbReference type="SUPFAM" id="SSF53335">
    <property type="entry name" value="S-adenosyl-L-methionine-dependent methyltransferases"/>
    <property type="match status" value="1"/>
</dbReference>